<feature type="region of interest" description="Disordered" evidence="1">
    <location>
        <begin position="54"/>
        <end position="91"/>
    </location>
</feature>
<evidence type="ECO:0000256" key="1">
    <source>
        <dbReference type="SAM" id="MobiDB-lite"/>
    </source>
</evidence>
<keyword evidence="3" id="KW-1185">Reference proteome</keyword>
<dbReference type="Proteomes" id="UP001066276">
    <property type="component" value="Chromosome 5"/>
</dbReference>
<evidence type="ECO:0000313" key="3">
    <source>
        <dbReference type="Proteomes" id="UP001066276"/>
    </source>
</evidence>
<reference evidence="2" key="1">
    <citation type="journal article" date="2022" name="bioRxiv">
        <title>Sequencing and chromosome-scale assembly of the giantPleurodeles waltlgenome.</title>
        <authorList>
            <person name="Brown T."/>
            <person name="Elewa A."/>
            <person name="Iarovenko S."/>
            <person name="Subramanian E."/>
            <person name="Araus A.J."/>
            <person name="Petzold A."/>
            <person name="Susuki M."/>
            <person name="Suzuki K.-i.T."/>
            <person name="Hayashi T."/>
            <person name="Toyoda A."/>
            <person name="Oliveira C."/>
            <person name="Osipova E."/>
            <person name="Leigh N.D."/>
            <person name="Simon A."/>
            <person name="Yun M.H."/>
        </authorList>
    </citation>
    <scope>NUCLEOTIDE SEQUENCE</scope>
    <source>
        <strain evidence="2">20211129_DDA</strain>
        <tissue evidence="2">Liver</tissue>
    </source>
</reference>
<dbReference type="EMBL" id="JANPWB010000009">
    <property type="protein sequence ID" value="KAJ1147904.1"/>
    <property type="molecule type" value="Genomic_DNA"/>
</dbReference>
<protein>
    <submittedName>
        <fullName evidence="2">Uncharacterized protein</fullName>
    </submittedName>
</protein>
<comment type="caution">
    <text evidence="2">The sequence shown here is derived from an EMBL/GenBank/DDBJ whole genome shotgun (WGS) entry which is preliminary data.</text>
</comment>
<accession>A0AAV7R9M2</accession>
<name>A0AAV7R9M2_PLEWA</name>
<sequence length="144" mass="15437">MGGLEGKELTPVLSSVWAQRLRAVGQTRGAVEPGTGGPGAHTAWHQLRNAGIRASQGQCEGARGPHSRPVPARGGWQPRVTRPDEVPGKTPIGRNVLAESEGSIKIGPLSLMDFDYKPYDLVKVLRVIKTFVSLQPDLAPRCIV</sequence>
<organism evidence="2 3">
    <name type="scientific">Pleurodeles waltl</name>
    <name type="common">Iberian ribbed newt</name>
    <dbReference type="NCBI Taxonomy" id="8319"/>
    <lineage>
        <taxon>Eukaryota</taxon>
        <taxon>Metazoa</taxon>
        <taxon>Chordata</taxon>
        <taxon>Craniata</taxon>
        <taxon>Vertebrata</taxon>
        <taxon>Euteleostomi</taxon>
        <taxon>Amphibia</taxon>
        <taxon>Batrachia</taxon>
        <taxon>Caudata</taxon>
        <taxon>Salamandroidea</taxon>
        <taxon>Salamandridae</taxon>
        <taxon>Pleurodelinae</taxon>
        <taxon>Pleurodeles</taxon>
    </lineage>
</organism>
<gene>
    <name evidence="2" type="ORF">NDU88_000745</name>
</gene>
<dbReference type="AlphaFoldDB" id="A0AAV7R9M2"/>
<evidence type="ECO:0000313" key="2">
    <source>
        <dbReference type="EMBL" id="KAJ1147904.1"/>
    </source>
</evidence>
<proteinExistence type="predicted"/>